<evidence type="ECO:0000256" key="1">
    <source>
        <dbReference type="ARBA" id="ARBA00004141"/>
    </source>
</evidence>
<evidence type="ECO:0000313" key="6">
    <source>
        <dbReference type="EMBL" id="KAG5651331.1"/>
    </source>
</evidence>
<sequence length="239" mass="26931">MPTHTESFLRIILILAITTVIHAAHTSPVSSRFTVTDATSARAGNKEFDQYIRIIGWLKAFYWTIAVAEILTIMLPRLWNIILTSNIDTNPTLDLPLRTSLMSAIGAFLILSAGLLRWWCFKALHKYHTFYICIVEDHQLITTGPYSVVRHPSYTAVILMTVGMMCWYFAPGSLVVESGMMGTVLGKIVVAAYITAIVRQVIAFKDRIPEEDAMLRDAFGKEWDEWAKVVPYSLVPGLY</sequence>
<dbReference type="Pfam" id="PF04140">
    <property type="entry name" value="ICMT"/>
    <property type="match status" value="1"/>
</dbReference>
<dbReference type="Proteomes" id="UP000717328">
    <property type="component" value="Unassembled WGS sequence"/>
</dbReference>
<evidence type="ECO:0000256" key="5">
    <source>
        <dbReference type="RuleBase" id="RU362022"/>
    </source>
</evidence>
<keyword evidence="4 5" id="KW-0472">Membrane</keyword>
<keyword evidence="5" id="KW-0256">Endoplasmic reticulum</keyword>
<dbReference type="PANTHER" id="PTHR12714">
    <property type="entry name" value="PROTEIN-S ISOPRENYLCYSTEINE O-METHYLTRANSFERASE"/>
    <property type="match status" value="1"/>
</dbReference>
<feature type="transmembrane region" description="Helical" evidence="5">
    <location>
        <begin position="60"/>
        <end position="79"/>
    </location>
</feature>
<name>A0A9P7KL75_9AGAR</name>
<dbReference type="InterPro" id="IPR007269">
    <property type="entry name" value="ICMT_MeTrfase"/>
</dbReference>
<dbReference type="EMBL" id="JABCKI010000259">
    <property type="protein sequence ID" value="KAG5651331.1"/>
    <property type="molecule type" value="Genomic_DNA"/>
</dbReference>
<dbReference type="GO" id="GO:0032259">
    <property type="term" value="P:methylation"/>
    <property type="evidence" value="ECO:0007669"/>
    <property type="project" value="UniProtKB-KW"/>
</dbReference>
<keyword evidence="7" id="KW-1185">Reference proteome</keyword>
<reference evidence="6" key="1">
    <citation type="submission" date="2021-02" db="EMBL/GenBank/DDBJ databases">
        <authorList>
            <person name="Nieuwenhuis M."/>
            <person name="Van De Peppel L.J.J."/>
        </authorList>
    </citation>
    <scope>NUCLEOTIDE SEQUENCE</scope>
    <source>
        <strain evidence="6">D49</strain>
    </source>
</reference>
<reference evidence="6" key="2">
    <citation type="submission" date="2021-10" db="EMBL/GenBank/DDBJ databases">
        <title>Phylogenomics reveals ancestral predisposition of the termite-cultivated fungus Termitomyces towards a domesticated lifestyle.</title>
        <authorList>
            <person name="Auxier B."/>
            <person name="Grum-Grzhimaylo A."/>
            <person name="Cardenas M.E."/>
            <person name="Lodge J.D."/>
            <person name="Laessoe T."/>
            <person name="Pedersen O."/>
            <person name="Smith M.E."/>
            <person name="Kuyper T.W."/>
            <person name="Franco-Molano E.A."/>
            <person name="Baroni T.J."/>
            <person name="Aanen D.K."/>
        </authorList>
    </citation>
    <scope>NUCLEOTIDE SEQUENCE</scope>
    <source>
        <strain evidence="6">D49</strain>
    </source>
</reference>
<evidence type="ECO:0000256" key="2">
    <source>
        <dbReference type="ARBA" id="ARBA00022692"/>
    </source>
</evidence>
<dbReference type="GO" id="GO:0004671">
    <property type="term" value="F:protein C-terminal S-isoprenylcysteine carboxyl O-methyltransferase activity"/>
    <property type="evidence" value="ECO:0007669"/>
    <property type="project" value="UniProtKB-EC"/>
</dbReference>
<evidence type="ECO:0000313" key="7">
    <source>
        <dbReference type="Proteomes" id="UP000717328"/>
    </source>
</evidence>
<protein>
    <recommendedName>
        <fullName evidence="5">Protein-S-isoprenylcysteine O-methyltransferase</fullName>
        <ecNumber evidence="5">2.1.1.100</ecNumber>
    </recommendedName>
</protein>
<comment type="subcellular location">
    <subcellularLocation>
        <location evidence="5">Endoplasmic reticulum membrane</location>
        <topology evidence="5">Multi-pass membrane protein</topology>
    </subcellularLocation>
    <subcellularLocation>
        <location evidence="1">Membrane</location>
        <topology evidence="1">Multi-pass membrane protein</topology>
    </subcellularLocation>
</comment>
<organism evidence="6 7">
    <name type="scientific">Sphagnurus paluster</name>
    <dbReference type="NCBI Taxonomy" id="117069"/>
    <lineage>
        <taxon>Eukaryota</taxon>
        <taxon>Fungi</taxon>
        <taxon>Dikarya</taxon>
        <taxon>Basidiomycota</taxon>
        <taxon>Agaricomycotina</taxon>
        <taxon>Agaricomycetes</taxon>
        <taxon>Agaricomycetidae</taxon>
        <taxon>Agaricales</taxon>
        <taxon>Tricholomatineae</taxon>
        <taxon>Lyophyllaceae</taxon>
        <taxon>Sphagnurus</taxon>
    </lineage>
</organism>
<gene>
    <name evidence="6" type="ORF">H0H81_009039</name>
</gene>
<comment type="catalytic activity">
    <reaction evidence="5">
        <text>[protein]-C-terminal S-[(2E,6E)-farnesyl]-L-cysteine + S-adenosyl-L-methionine = [protein]-C-terminal S-[(2E,6E)-farnesyl]-L-cysteine methyl ester + S-adenosyl-L-homocysteine</text>
        <dbReference type="Rhea" id="RHEA:21672"/>
        <dbReference type="Rhea" id="RHEA-COMP:12125"/>
        <dbReference type="Rhea" id="RHEA-COMP:12126"/>
        <dbReference type="ChEBI" id="CHEBI:57856"/>
        <dbReference type="ChEBI" id="CHEBI:59789"/>
        <dbReference type="ChEBI" id="CHEBI:90510"/>
        <dbReference type="ChEBI" id="CHEBI:90511"/>
        <dbReference type="EC" id="2.1.1.100"/>
    </reaction>
</comment>
<keyword evidence="5" id="KW-0489">Methyltransferase</keyword>
<evidence type="ECO:0000256" key="3">
    <source>
        <dbReference type="ARBA" id="ARBA00022989"/>
    </source>
</evidence>
<dbReference type="PANTHER" id="PTHR12714:SF25">
    <property type="entry name" value="CONSERVED HYPOTHETICAL MEMBRANE PROTEIN"/>
    <property type="match status" value="1"/>
</dbReference>
<keyword evidence="5" id="KW-0949">S-adenosyl-L-methionine</keyword>
<feature type="transmembrane region" description="Helical" evidence="5">
    <location>
        <begin position="180"/>
        <end position="198"/>
    </location>
</feature>
<comment type="similarity">
    <text evidence="5">Belongs to the class VI-like SAM-binding methyltransferase superfamily. Isoprenylcysteine carboxyl methyltransferase family.</text>
</comment>
<feature type="transmembrane region" description="Helical" evidence="5">
    <location>
        <begin position="99"/>
        <end position="120"/>
    </location>
</feature>
<comment type="caution">
    <text evidence="6">The sequence shown here is derived from an EMBL/GenBank/DDBJ whole genome shotgun (WGS) entry which is preliminary data.</text>
</comment>
<proteinExistence type="inferred from homology"/>
<dbReference type="OrthoDB" id="422086at2759"/>
<feature type="transmembrane region" description="Helical" evidence="5">
    <location>
        <begin position="154"/>
        <end position="174"/>
    </location>
</feature>
<dbReference type="AlphaFoldDB" id="A0A9P7KL75"/>
<dbReference type="GO" id="GO:0005789">
    <property type="term" value="C:endoplasmic reticulum membrane"/>
    <property type="evidence" value="ECO:0007669"/>
    <property type="project" value="UniProtKB-SubCell"/>
</dbReference>
<keyword evidence="2 5" id="KW-0812">Transmembrane</keyword>
<keyword evidence="3 5" id="KW-1133">Transmembrane helix</keyword>
<dbReference type="Gene3D" id="1.20.120.1630">
    <property type="match status" value="1"/>
</dbReference>
<evidence type="ECO:0000256" key="4">
    <source>
        <dbReference type="ARBA" id="ARBA00023136"/>
    </source>
</evidence>
<dbReference type="EC" id="2.1.1.100" evidence="5"/>
<keyword evidence="5" id="KW-0808">Transferase</keyword>
<feature type="transmembrane region" description="Helical" evidence="5">
    <location>
        <begin position="7"/>
        <end position="24"/>
    </location>
</feature>
<accession>A0A9P7KL75</accession>